<dbReference type="Gene3D" id="2.30.110.10">
    <property type="entry name" value="Electron Transport, Fmn-binding Protein, Chain A"/>
    <property type="match status" value="1"/>
</dbReference>
<evidence type="ECO:0000256" key="1">
    <source>
        <dbReference type="ARBA" id="ARBA00023002"/>
    </source>
</evidence>
<dbReference type="GO" id="GO:0042602">
    <property type="term" value="F:riboflavin reductase (NADPH) activity"/>
    <property type="evidence" value="ECO:0007669"/>
    <property type="project" value="TreeGrafter"/>
</dbReference>
<dbReference type="OrthoDB" id="6401628at2"/>
<name>A0A1V2JWT2_PSECE</name>
<sequence>MAYKNKREESIVEDFKLALQRLAKAVAVITTADKHGRYAMSATAVSELSMDPPSMLICVNKSASLYPVLESGAPFIINILHHQQTDISIACSGKVKGEARFQVGNWIETASGVHRLSGAQASIICQNVKTIEFGTHAIFIGEVKEVFIESTPDPLVYVDRRYGKVEDAKLA</sequence>
<dbReference type="GO" id="GO:0006208">
    <property type="term" value="P:pyrimidine nucleobase catabolic process"/>
    <property type="evidence" value="ECO:0007669"/>
    <property type="project" value="TreeGrafter"/>
</dbReference>
<dbReference type="PANTHER" id="PTHR30466">
    <property type="entry name" value="FLAVIN REDUCTASE"/>
    <property type="match status" value="1"/>
</dbReference>
<dbReference type="GO" id="GO:0010181">
    <property type="term" value="F:FMN binding"/>
    <property type="evidence" value="ECO:0007669"/>
    <property type="project" value="InterPro"/>
</dbReference>
<dbReference type="EMBL" id="MNPW01000021">
    <property type="protein sequence ID" value="ONH49859.1"/>
    <property type="molecule type" value="Genomic_DNA"/>
</dbReference>
<dbReference type="Proteomes" id="UP000189295">
    <property type="component" value="Unassembled WGS sequence"/>
</dbReference>
<dbReference type="PANTHER" id="PTHR30466:SF1">
    <property type="entry name" value="FMN REDUCTASE (NADH) RUTF"/>
    <property type="match status" value="1"/>
</dbReference>
<evidence type="ECO:0000313" key="4">
    <source>
        <dbReference type="Proteomes" id="UP000189295"/>
    </source>
</evidence>
<reference evidence="3 4" key="1">
    <citation type="submission" date="2016-10" db="EMBL/GenBank/DDBJ databases">
        <title>Pseudomonas lactis sp. nov. and Pseudomonas paralactis sp. nov., isolated from bovine raw milk.</title>
        <authorList>
            <person name="Von Neubeck M."/>
            <person name="Huptas C."/>
            <person name="Glueck C."/>
            <person name="Krewinkel M."/>
            <person name="Stoeckel M."/>
            <person name="Stressler T."/>
            <person name="Fischer L."/>
            <person name="Hinrichs J."/>
            <person name="Scherer S."/>
            <person name="Wenning M."/>
        </authorList>
    </citation>
    <scope>NUCLEOTIDE SEQUENCE [LARGE SCALE GENOMIC DNA]</scope>
    <source>
        <strain evidence="3 4">DSM 17516</strain>
    </source>
</reference>
<protein>
    <submittedName>
        <fullName evidence="3">Flavin reductase domain-containing protein</fullName>
    </submittedName>
</protein>
<feature type="domain" description="Flavin reductase like" evidence="2">
    <location>
        <begin position="19"/>
        <end position="164"/>
    </location>
</feature>
<dbReference type="SUPFAM" id="SSF50475">
    <property type="entry name" value="FMN-binding split barrel"/>
    <property type="match status" value="1"/>
</dbReference>
<keyword evidence="1" id="KW-0560">Oxidoreductase</keyword>
<dbReference type="RefSeq" id="WP_076954975.1">
    <property type="nucleotide sequence ID" value="NZ_MNPW01000021.1"/>
</dbReference>
<gene>
    <name evidence="3" type="ORF">BLL36_28105</name>
</gene>
<proteinExistence type="predicted"/>
<evidence type="ECO:0000259" key="2">
    <source>
        <dbReference type="SMART" id="SM00903"/>
    </source>
</evidence>
<dbReference type="InterPro" id="IPR012349">
    <property type="entry name" value="Split_barrel_FMN-bd"/>
</dbReference>
<dbReference type="InterPro" id="IPR050268">
    <property type="entry name" value="NADH-dep_flavin_reductase"/>
</dbReference>
<comment type="caution">
    <text evidence="3">The sequence shown here is derived from an EMBL/GenBank/DDBJ whole genome shotgun (WGS) entry which is preliminary data.</text>
</comment>
<dbReference type="AlphaFoldDB" id="A0A1V2JWT2"/>
<accession>A0A1V2JWT2</accession>
<dbReference type="Pfam" id="PF01613">
    <property type="entry name" value="Flavin_Reduct"/>
    <property type="match status" value="1"/>
</dbReference>
<dbReference type="InterPro" id="IPR002563">
    <property type="entry name" value="Flavin_Rdtase-like_dom"/>
</dbReference>
<dbReference type="SMART" id="SM00903">
    <property type="entry name" value="Flavin_Reduct"/>
    <property type="match status" value="1"/>
</dbReference>
<organism evidence="3 4">
    <name type="scientific">Pseudomonas cedrina subsp. cedrina</name>
    <dbReference type="NCBI Taxonomy" id="76762"/>
    <lineage>
        <taxon>Bacteria</taxon>
        <taxon>Pseudomonadati</taxon>
        <taxon>Pseudomonadota</taxon>
        <taxon>Gammaproteobacteria</taxon>
        <taxon>Pseudomonadales</taxon>
        <taxon>Pseudomonadaceae</taxon>
        <taxon>Pseudomonas</taxon>
    </lineage>
</organism>
<evidence type="ECO:0000313" key="3">
    <source>
        <dbReference type="EMBL" id="ONH49859.1"/>
    </source>
</evidence>